<accession>A0A1X4NM04</accession>
<protein>
    <recommendedName>
        <fullName evidence="1">Microcystinase C</fullName>
        <shortName evidence="1">MlrC</shortName>
    </recommendedName>
</protein>
<evidence type="ECO:0000259" key="3">
    <source>
        <dbReference type="Pfam" id="PF07364"/>
    </source>
</evidence>
<keyword evidence="1" id="KW-0479">Metal-binding</keyword>
<dbReference type="Pfam" id="PF07364">
    <property type="entry name" value="DUF1485"/>
    <property type="match status" value="1"/>
</dbReference>
<dbReference type="InterPro" id="IPR009197">
    <property type="entry name" value="MlrC"/>
</dbReference>
<dbReference type="AlphaFoldDB" id="A0A1X4NM04"/>
<dbReference type="Proteomes" id="UP000193926">
    <property type="component" value="Unassembled WGS sequence"/>
</dbReference>
<proteinExistence type="inferred from homology"/>
<evidence type="ECO:0000313" key="4">
    <source>
        <dbReference type="EMBL" id="OSQ51361.1"/>
    </source>
</evidence>
<dbReference type="InterPro" id="IPR010799">
    <property type="entry name" value="MlrC_C"/>
</dbReference>
<comment type="function">
    <text evidence="1">Involved in peptidolytic degradation of cyclic heptapeptide hepatotoxin microcystin (MC).</text>
</comment>
<evidence type="ECO:0000313" key="5">
    <source>
        <dbReference type="Proteomes" id="UP000193926"/>
    </source>
</evidence>
<evidence type="ECO:0000256" key="1">
    <source>
        <dbReference type="PIRNR" id="PIRNR012702"/>
    </source>
</evidence>
<keyword evidence="1" id="KW-0645">Protease</keyword>
<dbReference type="InterPro" id="IPR015995">
    <property type="entry name" value="MlrC_N"/>
</dbReference>
<comment type="cofactor">
    <cofactor evidence="1">
        <name>Zn(2+)</name>
        <dbReference type="ChEBI" id="CHEBI:29105"/>
    </cofactor>
    <text evidence="1">Binds 1 zinc ion per subunit.</text>
</comment>
<keyword evidence="5" id="KW-1185">Reference proteome</keyword>
<name>A0A1X4NM04_9RHOB</name>
<gene>
    <name evidence="4" type="ORF">MGEO_07750</name>
</gene>
<feature type="domain" description="Microcystin LR degradation protein MlrC C-terminal" evidence="2">
    <location>
        <begin position="304"/>
        <end position="482"/>
    </location>
</feature>
<feature type="domain" description="Microcystin LR degradation protein MlrC N-terminal" evidence="3">
    <location>
        <begin position="4"/>
        <end position="291"/>
    </location>
</feature>
<dbReference type="STRING" id="1123756.MGEO_07750"/>
<dbReference type="PIRSF" id="PIRSF012702">
    <property type="entry name" value="UCP012702"/>
    <property type="match status" value="1"/>
</dbReference>
<keyword evidence="1" id="KW-0482">Metalloprotease</keyword>
<organism evidence="4 5">
    <name type="scientific">Marivita geojedonensis</name>
    <dbReference type="NCBI Taxonomy" id="1123756"/>
    <lineage>
        <taxon>Bacteria</taxon>
        <taxon>Pseudomonadati</taxon>
        <taxon>Pseudomonadota</taxon>
        <taxon>Alphaproteobacteria</taxon>
        <taxon>Rhodobacterales</taxon>
        <taxon>Roseobacteraceae</taxon>
        <taxon>Marivita</taxon>
    </lineage>
</organism>
<dbReference type="GO" id="GO:0006508">
    <property type="term" value="P:proteolysis"/>
    <property type="evidence" value="ECO:0007669"/>
    <property type="project" value="UniProtKB-KW"/>
</dbReference>
<dbReference type="OrthoDB" id="9782658at2"/>
<comment type="caution">
    <text evidence="4">The sequence shown here is derived from an EMBL/GenBank/DDBJ whole genome shotgun (WGS) entry which is preliminary data.</text>
</comment>
<dbReference type="GO" id="GO:0046872">
    <property type="term" value="F:metal ion binding"/>
    <property type="evidence" value="ECO:0007669"/>
    <property type="project" value="UniProtKB-KW"/>
</dbReference>
<comment type="similarity">
    <text evidence="1">Belongs to the peptidase M81 family.</text>
</comment>
<dbReference type="EMBL" id="JFKC01000005">
    <property type="protein sequence ID" value="OSQ51361.1"/>
    <property type="molecule type" value="Genomic_DNA"/>
</dbReference>
<evidence type="ECO:0000259" key="2">
    <source>
        <dbReference type="Pfam" id="PF07171"/>
    </source>
</evidence>
<sequence>MVFRVALIEFAHESNTFTVKTTGIQDFQNSRYVRGAEMLEQLRNTTSEIGGAIGAAARMGWDVVPILAAHANPSGPVCETARRKITDEARRLLAECGPLDGVFIALHGAMVTETDQDGESQFLREIRAAIGVDIPVAATLDLHANIFDEFAEHVQIAVSYRTYPHVDMAARAGEACDLLHRAMGGEIKPSLLVDRPPMLLGCDDGRTTDDGPMCHVLEAAAEEAQAPGLLHVSVNAGFTDSDVFAAGPSVLVCHDNAEAAAAQTARRLCDLIWSFRDDWTLPMSLDEAIAKLKGHKLSSKPVVVADFSDNPGGGGYGDCTALLSALLEAGIENAALGALIDAQAAETLSEAGVGGVVTLSVGGKSDPSAGGGPLELTGEVRAVSDGTLTFKGPMLAGVAADMGPSVCFRVAGVDVLITSNALQMHDLNQFRCVGIEPMEKNVLVVKSMQHFRAAFEPIASEVLVVDAGGLCSPDVTRRHYERLRRPVFPLDQIDA</sequence>
<reference evidence="4 5" key="1">
    <citation type="submission" date="2014-03" db="EMBL/GenBank/DDBJ databases">
        <title>The draft genome sequence of Marivita geojedonensis KCTC 23882.</title>
        <authorList>
            <person name="Lai Q."/>
            <person name="Shao Z."/>
        </authorList>
    </citation>
    <scope>NUCLEOTIDE SEQUENCE [LARGE SCALE GENOMIC DNA]</scope>
    <source>
        <strain evidence="4 5">DPG-138</strain>
    </source>
</reference>
<dbReference type="Pfam" id="PF07171">
    <property type="entry name" value="MlrC_C"/>
    <property type="match status" value="1"/>
</dbReference>
<keyword evidence="1" id="KW-0378">Hydrolase</keyword>
<dbReference type="GO" id="GO:0008237">
    <property type="term" value="F:metallopeptidase activity"/>
    <property type="evidence" value="ECO:0007669"/>
    <property type="project" value="UniProtKB-KW"/>
</dbReference>